<feature type="region of interest" description="Disordered" evidence="3">
    <location>
        <begin position="1"/>
        <end position="29"/>
    </location>
</feature>
<dbReference type="PROSITE" id="PS00105">
    <property type="entry name" value="AA_TRANSFER_CLASS_1"/>
    <property type="match status" value="1"/>
</dbReference>
<sequence>MNPMTQNISPRRRRGIEEEEEDYRPRDPGAGAVMRVIVPLQGVVQGRGGVVLGSVIPCALFYLLQLYLRRHRSSSQTRPPQPGSSQAETHPPPSPQRALSRSPSRPAFVSSRAAHVLGDSPYYLGWKAYQDDPYDAVDNPEGVIQMGLSENQLSLDLIDDWLKSHPEASSFGGADDMSLSIRGIAGYQDYYGMPDLRTAMADFMGDVMKARFDSSRIILTAGATAAVEMLGFCLAEPGNAFLVPSPYYPGFDRDLNARAGVELVPVPCRSTDNFNVTITALERAFNQTKKKGVAVRALLISNPSNPVGNTLDSNMLTMLLVFAREKNIHLICDEVYAGSVYGSPEFTSIANVLESGEFDKSRVHIIYGASKDLGLPGLRVGVLYSYSDKIMKAAQKLARFCSVSSQTQRLLIALLSDAEFIQKYMNENRRRLGERFNVLSEGLKNAGITCTKSNGGLFCWVAMPNFMPFFSQKGENILWENLLKEAKISVTPGSVCHCIEHGWFRVCFATLNGHDTLVALQRFQKFCENYKRTSQE</sequence>
<dbReference type="GO" id="GO:0006520">
    <property type="term" value="P:amino acid metabolic process"/>
    <property type="evidence" value="ECO:0007669"/>
    <property type="project" value="TreeGrafter"/>
</dbReference>
<dbReference type="InterPro" id="IPR004838">
    <property type="entry name" value="NHTrfase_class1_PyrdxlP-BS"/>
</dbReference>
<protein>
    <recommendedName>
        <fullName evidence="4">Aminotransferase class I/classII large domain-containing protein</fullName>
    </recommendedName>
</protein>
<dbReference type="PRINTS" id="PR00753">
    <property type="entry name" value="ACCSYNTHASE"/>
</dbReference>
<dbReference type="GO" id="GO:0008483">
    <property type="term" value="F:transaminase activity"/>
    <property type="evidence" value="ECO:0007669"/>
    <property type="project" value="TreeGrafter"/>
</dbReference>
<dbReference type="Gene3D" id="3.40.640.10">
    <property type="entry name" value="Type I PLP-dependent aspartate aminotransferase-like (Major domain)"/>
    <property type="match status" value="1"/>
</dbReference>
<evidence type="ECO:0000256" key="2">
    <source>
        <dbReference type="ARBA" id="ARBA00022898"/>
    </source>
</evidence>
<feature type="compositionally biased region" description="Polar residues" evidence="3">
    <location>
        <begin position="74"/>
        <end position="88"/>
    </location>
</feature>
<evidence type="ECO:0000256" key="3">
    <source>
        <dbReference type="SAM" id="MobiDB-lite"/>
    </source>
</evidence>
<dbReference type="Pfam" id="PF00155">
    <property type="entry name" value="Aminotran_1_2"/>
    <property type="match status" value="1"/>
</dbReference>
<dbReference type="PANTHER" id="PTHR43795">
    <property type="entry name" value="BIFUNCTIONAL ASPARTATE AMINOTRANSFERASE AND GLUTAMATE/ASPARTATE-PREPHENATE AMINOTRANSFERASE-RELATED"/>
    <property type="match status" value="1"/>
</dbReference>
<dbReference type="InterPro" id="IPR004839">
    <property type="entry name" value="Aminotransferase_I/II_large"/>
</dbReference>
<dbReference type="AlphaFoldDB" id="A0A0D6R260"/>
<accession>A0A0D6R260</accession>
<reference evidence="5" key="1">
    <citation type="submission" date="2015-03" db="EMBL/GenBank/DDBJ databases">
        <title>A transcriptome of Araucaria cunninghamii, an australian fine timber species.</title>
        <authorList>
            <person name="Jing Yi C.J.Y."/>
            <person name="Yin San L.Y.S."/>
            <person name="Abdul Karim S.S."/>
            <person name="Wan Azmi N.N."/>
            <person name="Hercus R.R."/>
            <person name="Croft L.L."/>
        </authorList>
    </citation>
    <scope>NUCLEOTIDE SEQUENCE</scope>
    <source>
        <strain evidence="5">MI0301</strain>
        <tissue evidence="5">Leaf</tissue>
    </source>
</reference>
<comment type="similarity">
    <text evidence="1">Belongs to the class-I pyridoxal-phosphate-dependent aminotransferase family.</text>
</comment>
<evidence type="ECO:0000256" key="1">
    <source>
        <dbReference type="ARBA" id="ARBA00007441"/>
    </source>
</evidence>
<dbReference type="InterPro" id="IPR015424">
    <property type="entry name" value="PyrdxlP-dep_Trfase"/>
</dbReference>
<dbReference type="SUPFAM" id="SSF53383">
    <property type="entry name" value="PLP-dependent transferases"/>
    <property type="match status" value="1"/>
</dbReference>
<name>A0A0D6R260_ARACU</name>
<dbReference type="InterPro" id="IPR050478">
    <property type="entry name" value="Ethylene_sulfur-biosynth"/>
</dbReference>
<dbReference type="CDD" id="cd00609">
    <property type="entry name" value="AAT_like"/>
    <property type="match status" value="1"/>
</dbReference>
<dbReference type="EMBL" id="GCKF01037677">
    <property type="protein sequence ID" value="JAG96368.1"/>
    <property type="molecule type" value="Transcribed_RNA"/>
</dbReference>
<dbReference type="InterPro" id="IPR015421">
    <property type="entry name" value="PyrdxlP-dep_Trfase_major"/>
</dbReference>
<proteinExistence type="inferred from homology"/>
<evidence type="ECO:0000313" key="5">
    <source>
        <dbReference type="EMBL" id="JAG96368.1"/>
    </source>
</evidence>
<feature type="region of interest" description="Disordered" evidence="3">
    <location>
        <begin position="73"/>
        <end position="105"/>
    </location>
</feature>
<feature type="domain" description="Aminotransferase class I/classII large" evidence="4">
    <location>
        <begin position="144"/>
        <end position="522"/>
    </location>
</feature>
<dbReference type="InterPro" id="IPR015422">
    <property type="entry name" value="PyrdxlP-dep_Trfase_small"/>
</dbReference>
<evidence type="ECO:0000259" key="4">
    <source>
        <dbReference type="Pfam" id="PF00155"/>
    </source>
</evidence>
<dbReference type="PANTHER" id="PTHR43795:SF85">
    <property type="entry name" value="AMINOTRANSFERASE ACS10-RELATED"/>
    <property type="match status" value="1"/>
</dbReference>
<organism evidence="5">
    <name type="scientific">Araucaria cunninghamii</name>
    <name type="common">Hoop pine</name>
    <name type="synonym">Moreton Bay pine</name>
    <dbReference type="NCBI Taxonomy" id="56994"/>
    <lineage>
        <taxon>Eukaryota</taxon>
        <taxon>Viridiplantae</taxon>
        <taxon>Streptophyta</taxon>
        <taxon>Embryophyta</taxon>
        <taxon>Tracheophyta</taxon>
        <taxon>Spermatophyta</taxon>
        <taxon>Pinopsida</taxon>
        <taxon>Pinidae</taxon>
        <taxon>Conifers II</taxon>
        <taxon>Araucariales</taxon>
        <taxon>Araucariaceae</taxon>
        <taxon>Araucaria</taxon>
    </lineage>
</organism>
<dbReference type="GO" id="GO:0030170">
    <property type="term" value="F:pyridoxal phosphate binding"/>
    <property type="evidence" value="ECO:0007669"/>
    <property type="project" value="InterPro"/>
</dbReference>
<dbReference type="Gene3D" id="3.90.1150.10">
    <property type="entry name" value="Aspartate Aminotransferase, domain 1"/>
    <property type="match status" value="1"/>
</dbReference>
<keyword evidence="2" id="KW-0663">Pyridoxal phosphate</keyword>